<dbReference type="EMBL" id="DYXC01000084">
    <property type="protein sequence ID" value="HJF14744.1"/>
    <property type="molecule type" value="Genomic_DNA"/>
</dbReference>
<sequence length="70" mass="7268">MEWFDSTVYGFTATIIDTIFQPDSNGAVAIVLLPAKTKLVLGGVSAGAYLPSAGTIGRRQVCADAIPDVP</sequence>
<organism evidence="1 2">
    <name type="scientific">Enteractinococcus helveticum</name>
    <dbReference type="NCBI Taxonomy" id="1837282"/>
    <lineage>
        <taxon>Bacteria</taxon>
        <taxon>Bacillati</taxon>
        <taxon>Actinomycetota</taxon>
        <taxon>Actinomycetes</taxon>
        <taxon>Micrococcales</taxon>
        <taxon>Micrococcaceae</taxon>
    </lineage>
</organism>
<dbReference type="AlphaFoldDB" id="A0A921FN48"/>
<comment type="caution">
    <text evidence="1">The sequence shown here is derived from an EMBL/GenBank/DDBJ whole genome shotgun (WGS) entry which is preliminary data.</text>
</comment>
<gene>
    <name evidence="1" type="ORF">K8V32_08050</name>
</gene>
<name>A0A921FN48_9MICC</name>
<reference evidence="1" key="1">
    <citation type="journal article" date="2021" name="PeerJ">
        <title>Extensive microbial diversity within the chicken gut microbiome revealed by metagenomics and culture.</title>
        <authorList>
            <person name="Gilroy R."/>
            <person name="Ravi A."/>
            <person name="Getino M."/>
            <person name="Pursley I."/>
            <person name="Horton D.L."/>
            <person name="Alikhan N.F."/>
            <person name="Baker D."/>
            <person name="Gharbi K."/>
            <person name="Hall N."/>
            <person name="Watson M."/>
            <person name="Adriaenssens E.M."/>
            <person name="Foster-Nyarko E."/>
            <person name="Jarju S."/>
            <person name="Secka A."/>
            <person name="Antonio M."/>
            <person name="Oren A."/>
            <person name="Chaudhuri R.R."/>
            <person name="La Ragione R."/>
            <person name="Hildebrand F."/>
            <person name="Pallen M.J."/>
        </authorList>
    </citation>
    <scope>NUCLEOTIDE SEQUENCE</scope>
    <source>
        <strain evidence="1">ChiHjej13B12-14962</strain>
    </source>
</reference>
<accession>A0A921FN48</accession>
<evidence type="ECO:0000313" key="1">
    <source>
        <dbReference type="EMBL" id="HJF14744.1"/>
    </source>
</evidence>
<proteinExistence type="predicted"/>
<evidence type="ECO:0000313" key="2">
    <source>
        <dbReference type="Proteomes" id="UP000703315"/>
    </source>
</evidence>
<dbReference type="RefSeq" id="WP_303905562.1">
    <property type="nucleotide sequence ID" value="NZ_DYXC01000084.1"/>
</dbReference>
<dbReference type="Proteomes" id="UP000703315">
    <property type="component" value="Unassembled WGS sequence"/>
</dbReference>
<reference evidence="1" key="2">
    <citation type="submission" date="2021-09" db="EMBL/GenBank/DDBJ databases">
        <authorList>
            <person name="Gilroy R."/>
        </authorList>
    </citation>
    <scope>NUCLEOTIDE SEQUENCE</scope>
    <source>
        <strain evidence="1">ChiHjej13B12-14962</strain>
    </source>
</reference>
<protein>
    <submittedName>
        <fullName evidence="1">Uncharacterized protein</fullName>
    </submittedName>
</protein>